<dbReference type="PROSITE" id="PS51318">
    <property type="entry name" value="TAT"/>
    <property type="match status" value="1"/>
</dbReference>
<dbReference type="Proteomes" id="UP001144205">
    <property type="component" value="Unassembled WGS sequence"/>
</dbReference>
<dbReference type="PANTHER" id="PTHR43737:SF1">
    <property type="entry name" value="DUF1501 DOMAIN-CONTAINING PROTEIN"/>
    <property type="match status" value="1"/>
</dbReference>
<dbReference type="InterPro" id="IPR010869">
    <property type="entry name" value="DUF1501"/>
</dbReference>
<dbReference type="NCBIfam" id="TIGR01409">
    <property type="entry name" value="TAT_signal_seq"/>
    <property type="match status" value="1"/>
</dbReference>
<dbReference type="Pfam" id="PF07394">
    <property type="entry name" value="DUF1501"/>
    <property type="match status" value="1"/>
</dbReference>
<dbReference type="InterPro" id="IPR019546">
    <property type="entry name" value="TAT_signal_bac_arc"/>
</dbReference>
<sequence length="394" mass="41752">MPSAPLSRRHFLRGATLAGCSAAAWPLMSHVTLAAAPGDHRLVVIILRGAMDGLDALRPVGDPDFATLRAASLTGDAPALPLDGFFALHPDMGGLMPLWQKGELAFAHAVATPYRDRRSHFDGQDILEAGTGMDLAPDQVRGGWLNRMIQSVPGMTSETAYAVGRSGLKVIAGDAPVTQWSPDTRVELDDQTQRLLERIYEDDPLFHAAGNEAFDLLARADAGMMDDGDAAGAAALAEFAAARLNEEARIAAFSISGWDTHRNQKGVLGRRLRGLSAALLALRDGLGDAWGQTTVLAMTEFGRTARENGTNGTDHGTGSALIMAGGALRGGRVYGAWPGLAAADLYQERDLLPTADVRAYAAWAMRGLYGLERTLLEASVFPGLDMGTDPGILL</sequence>
<dbReference type="PANTHER" id="PTHR43737">
    <property type="entry name" value="BLL7424 PROTEIN"/>
    <property type="match status" value="1"/>
</dbReference>
<organism evidence="1 2">
    <name type="scientific">Sinisalibacter aestuarii</name>
    <dbReference type="NCBI Taxonomy" id="2949426"/>
    <lineage>
        <taxon>Bacteria</taxon>
        <taxon>Pseudomonadati</taxon>
        <taxon>Pseudomonadota</taxon>
        <taxon>Alphaproteobacteria</taxon>
        <taxon>Rhodobacterales</taxon>
        <taxon>Roseobacteraceae</taxon>
        <taxon>Sinisalibacter</taxon>
    </lineage>
</organism>
<comment type="caution">
    <text evidence="1">The sequence shown here is derived from an EMBL/GenBank/DDBJ whole genome shotgun (WGS) entry which is preliminary data.</text>
</comment>
<accession>A0ABQ5LTW9</accession>
<dbReference type="InterPro" id="IPR006311">
    <property type="entry name" value="TAT_signal"/>
</dbReference>
<evidence type="ECO:0000313" key="2">
    <source>
        <dbReference type="Proteomes" id="UP001144205"/>
    </source>
</evidence>
<evidence type="ECO:0000313" key="1">
    <source>
        <dbReference type="EMBL" id="GKY87786.1"/>
    </source>
</evidence>
<gene>
    <name evidence="1" type="ORF">STA1M1_16550</name>
</gene>
<dbReference type="EMBL" id="BROH01000004">
    <property type="protein sequence ID" value="GKY87786.1"/>
    <property type="molecule type" value="Genomic_DNA"/>
</dbReference>
<protein>
    <recommendedName>
        <fullName evidence="3">DUF1501 domain-containing protein</fullName>
    </recommendedName>
</protein>
<proteinExistence type="predicted"/>
<dbReference type="RefSeq" id="WP_281841770.1">
    <property type="nucleotide sequence ID" value="NZ_BROH01000004.1"/>
</dbReference>
<keyword evidence="2" id="KW-1185">Reference proteome</keyword>
<evidence type="ECO:0008006" key="3">
    <source>
        <dbReference type="Google" id="ProtNLM"/>
    </source>
</evidence>
<name>A0ABQ5LTW9_9RHOB</name>
<reference evidence="1" key="1">
    <citation type="journal article" date="2023" name="Int. J. Syst. Evol. Microbiol.">
        <title>Sinisalibacter aestuarii sp. nov., isolated from estuarine sediment of the Arakawa River.</title>
        <authorList>
            <person name="Arafat S.T."/>
            <person name="Hirano S."/>
            <person name="Sato A."/>
            <person name="Takeuchi K."/>
            <person name="Yasuda T."/>
            <person name="Terahara T."/>
            <person name="Hamada M."/>
            <person name="Kobayashi T."/>
        </authorList>
    </citation>
    <scope>NUCLEOTIDE SEQUENCE</scope>
    <source>
        <strain evidence="1">B-399</strain>
    </source>
</reference>